<dbReference type="AlphaFoldDB" id="A0A846RDQ9"/>
<dbReference type="EMBL" id="JAATJL010000001">
    <property type="protein sequence ID" value="NJC21143.1"/>
    <property type="molecule type" value="Genomic_DNA"/>
</dbReference>
<comment type="similarity">
    <text evidence="1">Belongs to the bacterial solute-binding protein 1 family.</text>
</comment>
<comment type="caution">
    <text evidence="5">The sequence shown here is derived from an EMBL/GenBank/DDBJ whole genome shotgun (WGS) entry which is preliminary data.</text>
</comment>
<dbReference type="SUPFAM" id="SSF53850">
    <property type="entry name" value="Periplasmic binding protein-like II"/>
    <property type="match status" value="1"/>
</dbReference>
<reference evidence="5 6" key="1">
    <citation type="submission" date="2020-03" db="EMBL/GenBank/DDBJ databases">
        <title>Sequencing the genomes of 1000 actinobacteria strains.</title>
        <authorList>
            <person name="Klenk H.-P."/>
        </authorList>
    </citation>
    <scope>NUCLEOTIDE SEQUENCE [LARGE SCALE GENOMIC DNA]</scope>
    <source>
        <strain evidence="5 6">DSM 16403</strain>
    </source>
</reference>
<feature type="chain" id="PRO_5039459887" evidence="4">
    <location>
        <begin position="22"/>
        <end position="424"/>
    </location>
</feature>
<protein>
    <submittedName>
        <fullName evidence="5">Multiple sugar transport system substrate-binding protein</fullName>
    </submittedName>
</protein>
<dbReference type="PROSITE" id="PS51257">
    <property type="entry name" value="PROKAR_LIPOPROTEIN"/>
    <property type="match status" value="1"/>
</dbReference>
<dbReference type="InterPro" id="IPR006059">
    <property type="entry name" value="SBP"/>
</dbReference>
<gene>
    <name evidence="5" type="ORF">BJ994_000219</name>
</gene>
<organism evidence="5 6">
    <name type="scientific">Arthrobacter pigmenti</name>
    <dbReference type="NCBI Taxonomy" id="271432"/>
    <lineage>
        <taxon>Bacteria</taxon>
        <taxon>Bacillati</taxon>
        <taxon>Actinomycetota</taxon>
        <taxon>Actinomycetes</taxon>
        <taxon>Micrococcales</taxon>
        <taxon>Micrococcaceae</taxon>
        <taxon>Arthrobacter</taxon>
    </lineage>
</organism>
<accession>A0A846RDQ9</accession>
<evidence type="ECO:0000256" key="4">
    <source>
        <dbReference type="SAM" id="SignalP"/>
    </source>
</evidence>
<evidence type="ECO:0000256" key="1">
    <source>
        <dbReference type="ARBA" id="ARBA00008520"/>
    </source>
</evidence>
<dbReference type="PANTHER" id="PTHR30061">
    <property type="entry name" value="MALTOSE-BINDING PERIPLASMIC PROTEIN"/>
    <property type="match status" value="1"/>
</dbReference>
<dbReference type="Pfam" id="PF01547">
    <property type="entry name" value="SBP_bac_1"/>
    <property type="match status" value="1"/>
</dbReference>
<name>A0A846RDQ9_9MICC</name>
<keyword evidence="5" id="KW-0762">Sugar transport</keyword>
<dbReference type="GO" id="GO:0042956">
    <property type="term" value="P:maltodextrin transmembrane transport"/>
    <property type="evidence" value="ECO:0007669"/>
    <property type="project" value="TreeGrafter"/>
</dbReference>
<keyword evidence="2" id="KW-0813">Transport</keyword>
<dbReference type="RefSeq" id="WP_167990552.1">
    <property type="nucleotide sequence ID" value="NZ_JAATJL010000001.1"/>
</dbReference>
<dbReference type="Proteomes" id="UP000547458">
    <property type="component" value="Unassembled WGS sequence"/>
</dbReference>
<evidence type="ECO:0000256" key="2">
    <source>
        <dbReference type="ARBA" id="ARBA00022448"/>
    </source>
</evidence>
<dbReference type="Gene3D" id="3.40.190.10">
    <property type="entry name" value="Periplasmic binding protein-like II"/>
    <property type="match status" value="1"/>
</dbReference>
<evidence type="ECO:0000256" key="3">
    <source>
        <dbReference type="ARBA" id="ARBA00022729"/>
    </source>
</evidence>
<dbReference type="GO" id="GO:0015768">
    <property type="term" value="P:maltose transport"/>
    <property type="evidence" value="ECO:0007669"/>
    <property type="project" value="TreeGrafter"/>
</dbReference>
<dbReference type="PANTHER" id="PTHR30061:SF50">
    <property type="entry name" value="MALTOSE_MALTODEXTRIN-BINDING PERIPLASMIC PROTEIN"/>
    <property type="match status" value="1"/>
</dbReference>
<keyword evidence="6" id="KW-1185">Reference proteome</keyword>
<proteinExistence type="inferred from homology"/>
<keyword evidence="3 4" id="KW-0732">Signal</keyword>
<dbReference type="GO" id="GO:1901982">
    <property type="term" value="F:maltose binding"/>
    <property type="evidence" value="ECO:0007669"/>
    <property type="project" value="TreeGrafter"/>
</dbReference>
<feature type="signal peptide" evidence="4">
    <location>
        <begin position="1"/>
        <end position="21"/>
    </location>
</feature>
<evidence type="ECO:0000313" key="5">
    <source>
        <dbReference type="EMBL" id="NJC21143.1"/>
    </source>
</evidence>
<sequence>MTHRLLGITALAAATALTMTACGNSSSAPVAQTDGEVSGEVTMWMYPVIKDEAKNREFWEKTEKAFESENPDVDFNVELQTFDKRDTQISAALAANSGPDIVMITPDQASTYHEVGGLLPVDEAIDDEKDSFYTSGIEAATIEDQVYGVPMFQNVNTTAYNKEIFEEAGLELPKTWEDIKEAAPILAEKDISVLEYVGSPEQTLNLTFYPFLWQAGGSIFTEDGSDIAFDSPEGIEALQFILDLQEMGGVVQSAGTDSPAIEGSPMARGQVALRATTSLPELAQLRGALGEETVVLGEPLEGEVQATFGNPGLMALTSINEEDNRQAAYAVLDFLSTAEFQSEFTKLASNFPTRTDVELPGTGPDYEALEAALEYAIPGEPHAAARQVMAALAPYLQSALRGDLSAEEALTQAAEEARGILSRT</sequence>
<evidence type="ECO:0000313" key="6">
    <source>
        <dbReference type="Proteomes" id="UP000547458"/>
    </source>
</evidence>
<dbReference type="GO" id="GO:0055052">
    <property type="term" value="C:ATP-binding cassette (ABC) transporter complex, substrate-binding subunit-containing"/>
    <property type="evidence" value="ECO:0007669"/>
    <property type="project" value="TreeGrafter"/>
</dbReference>